<name>A0ABY7F926_MYAAR</name>
<keyword evidence="4" id="KW-1185">Reference proteome</keyword>
<dbReference type="Proteomes" id="UP001164746">
    <property type="component" value="Chromosome 10"/>
</dbReference>
<proteinExistence type="predicted"/>
<accession>A0ABY7F926</accession>
<evidence type="ECO:0000313" key="4">
    <source>
        <dbReference type="Proteomes" id="UP001164746"/>
    </source>
</evidence>
<dbReference type="EMBL" id="CP111021">
    <property type="protein sequence ID" value="WAR17506.1"/>
    <property type="molecule type" value="Genomic_DNA"/>
</dbReference>
<evidence type="ECO:0000256" key="1">
    <source>
        <dbReference type="SAM" id="MobiDB-lite"/>
    </source>
</evidence>
<gene>
    <name evidence="3" type="ORF">MAR_032100</name>
</gene>
<keyword evidence="2" id="KW-0732">Signal</keyword>
<evidence type="ECO:0000256" key="2">
    <source>
        <dbReference type="SAM" id="SignalP"/>
    </source>
</evidence>
<feature type="chain" id="PRO_5045268572" evidence="2">
    <location>
        <begin position="20"/>
        <end position="171"/>
    </location>
</feature>
<feature type="signal peptide" evidence="2">
    <location>
        <begin position="1"/>
        <end position="19"/>
    </location>
</feature>
<organism evidence="3 4">
    <name type="scientific">Mya arenaria</name>
    <name type="common">Soft-shell clam</name>
    <dbReference type="NCBI Taxonomy" id="6604"/>
    <lineage>
        <taxon>Eukaryota</taxon>
        <taxon>Metazoa</taxon>
        <taxon>Spiralia</taxon>
        <taxon>Lophotrochozoa</taxon>
        <taxon>Mollusca</taxon>
        <taxon>Bivalvia</taxon>
        <taxon>Autobranchia</taxon>
        <taxon>Heteroconchia</taxon>
        <taxon>Euheterodonta</taxon>
        <taxon>Imparidentia</taxon>
        <taxon>Neoheterodontei</taxon>
        <taxon>Myida</taxon>
        <taxon>Myoidea</taxon>
        <taxon>Myidae</taxon>
        <taxon>Mya</taxon>
    </lineage>
</organism>
<evidence type="ECO:0000313" key="3">
    <source>
        <dbReference type="EMBL" id="WAR17506.1"/>
    </source>
</evidence>
<feature type="region of interest" description="Disordered" evidence="1">
    <location>
        <begin position="47"/>
        <end position="82"/>
    </location>
</feature>
<sequence length="171" mass="18728">MRVLLVCLGLALVLALAEGAAFQRTGKNTARTSLLAAKLASLRGFKRQGGPTGDSGQNGENGEGSVGVDGDGGKNLCPPPTSENSLTGALDVTYAKDICPRVIDLIDEEFFECSLKLENFSEEEKAFYEEVGELHKMVEDHFNDNQGENPDKKKLRSLLQTMLRNLEKRRR</sequence>
<protein>
    <submittedName>
        <fullName evidence="3">Uncharacterized protein</fullName>
    </submittedName>
</protein>
<feature type="compositionally biased region" description="Gly residues" evidence="1">
    <location>
        <begin position="59"/>
        <end position="70"/>
    </location>
</feature>
<reference evidence="3" key="1">
    <citation type="submission" date="2022-11" db="EMBL/GenBank/DDBJ databases">
        <title>Centuries of genome instability and evolution in soft-shell clam transmissible cancer (bioRxiv).</title>
        <authorList>
            <person name="Hart S.F.M."/>
            <person name="Yonemitsu M.A."/>
            <person name="Giersch R.M."/>
            <person name="Beal B.F."/>
            <person name="Arriagada G."/>
            <person name="Davis B.W."/>
            <person name="Ostrander E.A."/>
            <person name="Goff S.P."/>
            <person name="Metzger M.J."/>
        </authorList>
    </citation>
    <scope>NUCLEOTIDE SEQUENCE</scope>
    <source>
        <strain evidence="3">MELC-2E11</strain>
        <tissue evidence="3">Siphon/mantle</tissue>
    </source>
</reference>